<feature type="compositionally biased region" description="Polar residues" evidence="1">
    <location>
        <begin position="1477"/>
        <end position="1500"/>
    </location>
</feature>
<evidence type="ECO:0000313" key="2">
    <source>
        <dbReference type="EMBL" id="KUJ17376.1"/>
    </source>
</evidence>
<feature type="compositionally biased region" description="Basic and acidic residues" evidence="1">
    <location>
        <begin position="1306"/>
        <end position="1317"/>
    </location>
</feature>
<organism evidence="2 3">
    <name type="scientific">Mollisia scopiformis</name>
    <name type="common">Conifer needle endophyte fungus</name>
    <name type="synonym">Phialocephala scopiformis</name>
    <dbReference type="NCBI Taxonomy" id="149040"/>
    <lineage>
        <taxon>Eukaryota</taxon>
        <taxon>Fungi</taxon>
        <taxon>Dikarya</taxon>
        <taxon>Ascomycota</taxon>
        <taxon>Pezizomycotina</taxon>
        <taxon>Leotiomycetes</taxon>
        <taxon>Helotiales</taxon>
        <taxon>Mollisiaceae</taxon>
        <taxon>Mollisia</taxon>
    </lineage>
</organism>
<feature type="compositionally biased region" description="Polar residues" evidence="1">
    <location>
        <begin position="1209"/>
        <end position="1234"/>
    </location>
</feature>
<gene>
    <name evidence="2" type="ORF">LY89DRAFT_781590</name>
</gene>
<sequence>MIQMQRSLSLPGPAHASPPVSPTITQLSSRNPTPSPPENSIVPPRLHRYQSRSPSRPPTAYKEKPVERERTRSATRQSSPTPAARRQDAPPAAAAPSNNVQESPVSPTKLPQLPLLQDVSQYMNTQFPTAATATATTTLDELAHLVRLSTYQERKRTHSRIRLQRSLVSTALSARLARCGELAHRTLVDNFRADEKKSFANLYNAIHDVRNSCDATRRYALLEPDLDNANGGEDTATLSTFMHEIPQRSRDSLLKFLTQIRTNPDYLASRICSLAPAELSALTVFHQGLEAINSVLPFHSRSKSQLSGNLRNSAHIPSPVERLLSFQRHDPLSALIHTCFANSAGPDSVEDLRRTDIWATACARLISESKTGADPFICCVLNVWTAMRDWSGRSNMEWYLMKTLEDGAFLLGEEDQPGSRVHIPRNSKDSIAAEEFYSAAVEGLFGVVDDPGAGGMPEGLLELGNAILRKLDPKLHRTTRVFLVSKWLFSVFLLSVIIHPESYGMMAEYHITEYGRQKILKEVVMRAQKLVADMLWRDTASTPLAIKAHIENIMARFRSNRPSRSKPKLLPARSITSLRETVEVHPYLVMSPSDMITMVNCLFPEKRPMSGSLSNQTSFSGIRSSSSSVSGMSTITQSIPMSASRTAFDNASVISNSGSSIISDFTTSREPLLEDTTNKRLSSYEDDGYELRIALYEMTQTLGYDGASGACHPCAEKWAVLFMSPDGQMLSTQMLHDPDDDGDEEEFTTSSDSDDESAHIRPDLDKNYHQLRDSILKLVMDYEIPQSLNPKTESKTFSNRTSAMESPRKKPRSRPGSSAQTQSKNPYRIRDPATEVESKQVETKASKQRQDSDTERQTREAPAVLIAMLEAAEAQCQAQSDFVNAHLYWKTLNQLHQLSSPSLKKDGFASLLSIFSRGPRDLIRRSTSAIEEYDAWLVWLKQSQERHDVTIESMMKRLKALRDKMWYVTDVRNSAAYEGTRNIAIALKCMASPKKTALLPPSAARPRNISKPTPNNFLLKTEAQVMDMMAAMDEQGGPNKLSDEQSEKTLRWLGQFGIENFCKGEERIHRFCLEIETCINKLVGENVMEAPVLWSTELYHRDKRILDSGRQKGDLFLNGLGSLSISGDDGSEEGGRRGLRSADFRPGLRDLRTMSARNNSQQSFDSGRYSMSRLSTTGDLMDSQDYFGMASPVLTNDSATTFWSPFQTRAQSPTTSISSHRPGTSSSTNETVISSERAGQAKQRFLSELKQTLTSLLISDLGTLVFAKGSETDSWFSGDLGQDCIERKERAERRVRRKTRKRTLEKKKSFRDLRGAHNTDVPPESAESLAQRMERGPSSNSRSTDHSNADVHSATGSSSNNEHIPVGTRKNVSSKELDSPDFPYRKAFQRLLRMFSVHPNPYAKLNALFELEHLIIAYLSPSPPRRPRIRQDTLTAAPQSPEIQHINAFGPPDNAATTPRAKNLEEAIDNCKERRSQTLGQTDNMSPSHRTSDRSSIAPTPASTDMIVDVLQDLFRDAEIRPKTLFRDLQFIASFVPAAILDKTERGKAFWDAGLAALGLKQDVCRTLIEIADEVVVHYTQTRKSNVSANSDAIPPTTANGEIMKYSMQDAAKMWTITAKEGDPVAERELAIFYLTHPELVERVTAPLSKPRETFKTLDSHGGGGTVKEERDRERSDPATMCIAYHWMELSAVGGDEVAKKFMTQREELNAIP</sequence>
<reference evidence="2 3" key="1">
    <citation type="submission" date="2015-10" db="EMBL/GenBank/DDBJ databases">
        <title>Full genome of DAOMC 229536 Phialocephala scopiformis, a fungal endophyte of spruce producing the potent anti-insectan compound rugulosin.</title>
        <authorList>
            <consortium name="DOE Joint Genome Institute"/>
            <person name="Walker A.K."/>
            <person name="Frasz S.L."/>
            <person name="Seifert K.A."/>
            <person name="Miller J.D."/>
            <person name="Mondo S.J."/>
            <person name="Labutti K."/>
            <person name="Lipzen A."/>
            <person name="Dockter R."/>
            <person name="Kennedy M."/>
            <person name="Grigoriev I.V."/>
            <person name="Spatafora J.W."/>
        </authorList>
    </citation>
    <scope>NUCLEOTIDE SEQUENCE [LARGE SCALE GENOMIC DNA]</scope>
    <source>
        <strain evidence="2 3">CBS 120377</strain>
    </source>
</reference>
<dbReference type="STRING" id="149040.A0A194XB27"/>
<feature type="region of interest" description="Disordered" evidence="1">
    <location>
        <begin position="1654"/>
        <end position="1675"/>
    </location>
</feature>
<dbReference type="EMBL" id="KQ947414">
    <property type="protein sequence ID" value="KUJ17376.1"/>
    <property type="molecule type" value="Genomic_DNA"/>
</dbReference>
<feature type="compositionally biased region" description="Basic and acidic residues" evidence="1">
    <location>
        <begin position="61"/>
        <end position="72"/>
    </location>
</feature>
<feature type="compositionally biased region" description="Polar residues" evidence="1">
    <location>
        <begin position="22"/>
        <end position="32"/>
    </location>
</feature>
<proteinExistence type="predicted"/>
<dbReference type="GeneID" id="28832219"/>
<feature type="compositionally biased region" description="Acidic residues" evidence="1">
    <location>
        <begin position="738"/>
        <end position="755"/>
    </location>
</feature>
<feature type="compositionally biased region" description="Polar residues" evidence="1">
    <location>
        <begin position="97"/>
        <end position="106"/>
    </location>
</feature>
<dbReference type="Proteomes" id="UP000070700">
    <property type="component" value="Unassembled WGS sequence"/>
</dbReference>
<feature type="compositionally biased region" description="Polar residues" evidence="1">
    <location>
        <begin position="789"/>
        <end position="804"/>
    </location>
</feature>
<feature type="compositionally biased region" description="Basic and acidic residues" evidence="1">
    <location>
        <begin position="756"/>
        <end position="765"/>
    </location>
</feature>
<feature type="compositionally biased region" description="Polar residues" evidence="1">
    <location>
        <begin position="815"/>
        <end position="825"/>
    </location>
</feature>
<feature type="region of interest" description="Disordered" evidence="1">
    <location>
        <begin position="1292"/>
        <end position="1380"/>
    </location>
</feature>
<feature type="region of interest" description="Disordered" evidence="1">
    <location>
        <begin position="1209"/>
        <end position="1236"/>
    </location>
</feature>
<feature type="region of interest" description="Disordered" evidence="1">
    <location>
        <begin position="1"/>
        <end position="110"/>
    </location>
</feature>
<feature type="compositionally biased region" description="Low complexity" evidence="1">
    <location>
        <begin position="80"/>
        <end position="96"/>
    </location>
</feature>
<dbReference type="OrthoDB" id="3548913at2759"/>
<feature type="region of interest" description="Disordered" evidence="1">
    <location>
        <begin position="789"/>
        <end position="859"/>
    </location>
</feature>
<feature type="compositionally biased region" description="Basic and acidic residues" evidence="1">
    <location>
        <begin position="828"/>
        <end position="859"/>
    </location>
</feature>
<dbReference type="PANTHER" id="PTHR42064">
    <property type="entry name" value="YALI0F28677P"/>
    <property type="match status" value="1"/>
</dbReference>
<feature type="compositionally biased region" description="Basic residues" evidence="1">
    <location>
        <begin position="1293"/>
        <end position="1305"/>
    </location>
</feature>
<dbReference type="PANTHER" id="PTHR42064:SF1">
    <property type="entry name" value="YALI0F28677P"/>
    <property type="match status" value="1"/>
</dbReference>
<protein>
    <submittedName>
        <fullName evidence="2">Uncharacterized protein</fullName>
    </submittedName>
</protein>
<dbReference type="RefSeq" id="XP_018071731.1">
    <property type="nucleotide sequence ID" value="XM_018222493.1"/>
</dbReference>
<dbReference type="KEGG" id="psco:LY89DRAFT_781590"/>
<evidence type="ECO:0000313" key="3">
    <source>
        <dbReference type="Proteomes" id="UP000070700"/>
    </source>
</evidence>
<dbReference type="InParanoid" id="A0A194XB27"/>
<keyword evidence="3" id="KW-1185">Reference proteome</keyword>
<evidence type="ECO:0000256" key="1">
    <source>
        <dbReference type="SAM" id="MobiDB-lite"/>
    </source>
</evidence>
<feature type="region of interest" description="Disordered" evidence="1">
    <location>
        <begin position="1474"/>
        <end position="1500"/>
    </location>
</feature>
<name>A0A194XB27_MOLSC</name>
<accession>A0A194XB27</accession>
<feature type="region of interest" description="Disordered" evidence="1">
    <location>
        <begin position="730"/>
        <end position="765"/>
    </location>
</feature>